<reference evidence="1 2" key="1">
    <citation type="journal article" date="2018" name="Front. Plant Sci.">
        <title>Red Clover (Trifolium pratense) and Zigzag Clover (T. medium) - A Picture of Genomic Similarities and Differences.</title>
        <authorList>
            <person name="Dluhosova J."/>
            <person name="Istvanek J."/>
            <person name="Nedelnik J."/>
            <person name="Repkova J."/>
        </authorList>
    </citation>
    <scope>NUCLEOTIDE SEQUENCE [LARGE SCALE GENOMIC DNA]</scope>
    <source>
        <strain evidence="2">cv. 10/8</strain>
        <tissue evidence="1">Leaf</tissue>
    </source>
</reference>
<proteinExistence type="predicted"/>
<dbReference type="AlphaFoldDB" id="A0A392PF52"/>
<protein>
    <submittedName>
        <fullName evidence="1">Uncharacterized protein</fullName>
    </submittedName>
</protein>
<evidence type="ECO:0000313" key="1">
    <source>
        <dbReference type="EMBL" id="MCI10109.1"/>
    </source>
</evidence>
<keyword evidence="2" id="KW-1185">Reference proteome</keyword>
<comment type="caution">
    <text evidence="1">The sequence shown here is derived from an EMBL/GenBank/DDBJ whole genome shotgun (WGS) entry which is preliminary data.</text>
</comment>
<sequence length="59" mass="6504">MDFALWTLIVGAEERLGATLTQFTAATAAPVEHGSLANRVTMDQAATLRIRDYLRKQRG</sequence>
<dbReference type="Proteomes" id="UP000265520">
    <property type="component" value="Unassembled WGS sequence"/>
</dbReference>
<name>A0A392PF52_9FABA</name>
<organism evidence="1 2">
    <name type="scientific">Trifolium medium</name>
    <dbReference type="NCBI Taxonomy" id="97028"/>
    <lineage>
        <taxon>Eukaryota</taxon>
        <taxon>Viridiplantae</taxon>
        <taxon>Streptophyta</taxon>
        <taxon>Embryophyta</taxon>
        <taxon>Tracheophyta</taxon>
        <taxon>Spermatophyta</taxon>
        <taxon>Magnoliopsida</taxon>
        <taxon>eudicotyledons</taxon>
        <taxon>Gunneridae</taxon>
        <taxon>Pentapetalae</taxon>
        <taxon>rosids</taxon>
        <taxon>fabids</taxon>
        <taxon>Fabales</taxon>
        <taxon>Fabaceae</taxon>
        <taxon>Papilionoideae</taxon>
        <taxon>50 kb inversion clade</taxon>
        <taxon>NPAAA clade</taxon>
        <taxon>Hologalegina</taxon>
        <taxon>IRL clade</taxon>
        <taxon>Trifolieae</taxon>
        <taxon>Trifolium</taxon>
    </lineage>
</organism>
<dbReference type="EMBL" id="LXQA010075060">
    <property type="protein sequence ID" value="MCI10109.1"/>
    <property type="molecule type" value="Genomic_DNA"/>
</dbReference>
<evidence type="ECO:0000313" key="2">
    <source>
        <dbReference type="Proteomes" id="UP000265520"/>
    </source>
</evidence>
<accession>A0A392PF52</accession>